<dbReference type="GO" id="GO:0016829">
    <property type="term" value="F:lyase activity"/>
    <property type="evidence" value="ECO:0007669"/>
    <property type="project" value="UniProtKB-KW"/>
</dbReference>
<dbReference type="InterPro" id="IPR004360">
    <property type="entry name" value="Glyas_Fos-R_dOase_dom"/>
</dbReference>
<dbReference type="InterPro" id="IPR037523">
    <property type="entry name" value="VOC_core"/>
</dbReference>
<dbReference type="RefSeq" id="WP_132004408.1">
    <property type="nucleotide sequence ID" value="NZ_JABUHM010000015.1"/>
</dbReference>
<dbReference type="InterPro" id="IPR029068">
    <property type="entry name" value="Glyas_Bleomycin-R_OHBP_Dase"/>
</dbReference>
<evidence type="ECO:0000259" key="1">
    <source>
        <dbReference type="PROSITE" id="PS51819"/>
    </source>
</evidence>
<dbReference type="CDD" id="cd06587">
    <property type="entry name" value="VOC"/>
    <property type="match status" value="1"/>
</dbReference>
<reference evidence="2 3" key="1">
    <citation type="journal article" date="2015" name="Stand. Genomic Sci.">
        <title>Genomic Encyclopedia of Bacterial and Archaeal Type Strains, Phase III: the genomes of soil and plant-associated and newly described type strains.</title>
        <authorList>
            <person name="Whitman W.B."/>
            <person name="Woyke T."/>
            <person name="Klenk H.P."/>
            <person name="Zhou Y."/>
            <person name="Lilburn T.G."/>
            <person name="Beck B.J."/>
            <person name="De Vos P."/>
            <person name="Vandamme P."/>
            <person name="Eisen J.A."/>
            <person name="Garrity G."/>
            <person name="Hugenholtz P."/>
            <person name="Kyrpides N.C."/>
        </authorList>
    </citation>
    <scope>NUCLEOTIDE SEQUENCE [LARGE SCALE GENOMIC DNA]</scope>
    <source>
        <strain evidence="2 3">CV53</strain>
    </source>
</reference>
<dbReference type="SUPFAM" id="SSF54593">
    <property type="entry name" value="Glyoxalase/Bleomycin resistance protein/Dihydroxybiphenyl dioxygenase"/>
    <property type="match status" value="1"/>
</dbReference>
<organism evidence="2 3">
    <name type="scientific">Mesobacillus foraminis</name>
    <dbReference type="NCBI Taxonomy" id="279826"/>
    <lineage>
        <taxon>Bacteria</taxon>
        <taxon>Bacillati</taxon>
        <taxon>Bacillota</taxon>
        <taxon>Bacilli</taxon>
        <taxon>Bacillales</taxon>
        <taxon>Bacillaceae</taxon>
        <taxon>Mesobacillus</taxon>
    </lineage>
</organism>
<keyword evidence="3" id="KW-1185">Reference proteome</keyword>
<proteinExistence type="predicted"/>
<dbReference type="Gene3D" id="3.10.180.10">
    <property type="entry name" value="2,3-Dihydroxybiphenyl 1,2-Dioxygenase, domain 1"/>
    <property type="match status" value="1"/>
</dbReference>
<gene>
    <name evidence="2" type="ORF">EV146_104268</name>
</gene>
<name>A0A4V2RDU7_9BACI</name>
<dbReference type="EMBL" id="SLVV01000004">
    <property type="protein sequence ID" value="TCN26160.1"/>
    <property type="molecule type" value="Genomic_DNA"/>
</dbReference>
<accession>A0A4V2RDU7</accession>
<dbReference type="Pfam" id="PF00903">
    <property type="entry name" value="Glyoxalase"/>
    <property type="match status" value="1"/>
</dbReference>
<dbReference type="AlphaFoldDB" id="A0A4V2RDU7"/>
<sequence>MNNTNETAVKRGQLGQTIQVRLVSDLKKSQEYYRKILDCEVDDWGHAKRDGMLVILQQANSLDDVRPNAISRKRNDYPTEWEGPDFGWDTYIHVGWDDLDHIVEEISEKGGYIAAEPFTGTHGKWEFKNACIKDPDGYAIVLGSMREG</sequence>
<keyword evidence="2" id="KW-0456">Lyase</keyword>
<evidence type="ECO:0000313" key="3">
    <source>
        <dbReference type="Proteomes" id="UP000295689"/>
    </source>
</evidence>
<feature type="domain" description="VOC" evidence="1">
    <location>
        <begin position="13"/>
        <end position="145"/>
    </location>
</feature>
<dbReference type="PROSITE" id="PS51819">
    <property type="entry name" value="VOC"/>
    <property type="match status" value="1"/>
</dbReference>
<protein>
    <submittedName>
        <fullName evidence="2">Putative enzyme related to lactoylglutathione lyase</fullName>
    </submittedName>
</protein>
<evidence type="ECO:0000313" key="2">
    <source>
        <dbReference type="EMBL" id="TCN26160.1"/>
    </source>
</evidence>
<dbReference type="Proteomes" id="UP000295689">
    <property type="component" value="Unassembled WGS sequence"/>
</dbReference>
<comment type="caution">
    <text evidence="2">The sequence shown here is derived from an EMBL/GenBank/DDBJ whole genome shotgun (WGS) entry which is preliminary data.</text>
</comment>